<reference evidence="5" key="1">
    <citation type="submission" date="2021-02" db="EMBL/GenBank/DDBJ databases">
        <authorList>
            <person name="Nowell W R."/>
        </authorList>
    </citation>
    <scope>NUCLEOTIDE SEQUENCE</scope>
</reference>
<dbReference type="Proteomes" id="UP000663848">
    <property type="component" value="Unassembled WGS sequence"/>
</dbReference>
<dbReference type="PANTHER" id="PTHR45820:SF4">
    <property type="entry name" value="ZINC TRANSPORTER 63C, ISOFORM F"/>
    <property type="match status" value="1"/>
</dbReference>
<protein>
    <recommendedName>
        <fullName evidence="4">Cation efflux protein cytoplasmic domain-containing protein</fullName>
    </recommendedName>
</protein>
<keyword evidence="2" id="KW-0862">Zinc</keyword>
<dbReference type="Pfam" id="PF16916">
    <property type="entry name" value="ZT_dimer"/>
    <property type="match status" value="1"/>
</dbReference>
<dbReference type="InterPro" id="IPR027470">
    <property type="entry name" value="Cation_efflux_CTD"/>
</dbReference>
<organism evidence="5 6">
    <name type="scientific">Rotaria socialis</name>
    <dbReference type="NCBI Taxonomy" id="392032"/>
    <lineage>
        <taxon>Eukaryota</taxon>
        <taxon>Metazoa</taxon>
        <taxon>Spiralia</taxon>
        <taxon>Gnathifera</taxon>
        <taxon>Rotifera</taxon>
        <taxon>Eurotatoria</taxon>
        <taxon>Bdelloidea</taxon>
        <taxon>Philodinida</taxon>
        <taxon>Philodinidae</taxon>
        <taxon>Rotaria</taxon>
    </lineage>
</organism>
<evidence type="ECO:0000256" key="2">
    <source>
        <dbReference type="ARBA" id="ARBA00022833"/>
    </source>
</evidence>
<comment type="caution">
    <text evidence="5">The sequence shown here is derived from an EMBL/GenBank/DDBJ whole genome shotgun (WGS) entry which is preliminary data.</text>
</comment>
<keyword evidence="3" id="KW-0812">Transmembrane</keyword>
<feature type="domain" description="Cation efflux protein cytoplasmic" evidence="4">
    <location>
        <begin position="68"/>
        <end position="137"/>
    </location>
</feature>
<accession>A0A822A9F1</accession>
<dbReference type="InterPro" id="IPR036837">
    <property type="entry name" value="Cation_efflux_CTD_sf"/>
</dbReference>
<name>A0A822A9F1_9BILA</name>
<evidence type="ECO:0000256" key="1">
    <source>
        <dbReference type="ARBA" id="ARBA00008873"/>
    </source>
</evidence>
<dbReference type="PANTHER" id="PTHR45820">
    <property type="entry name" value="FI23527P1"/>
    <property type="match status" value="1"/>
</dbReference>
<gene>
    <name evidence="5" type="ORF">QYT958_LOCUS38099</name>
</gene>
<keyword evidence="3" id="KW-0472">Membrane</keyword>
<dbReference type="EMBL" id="CAJOBR010032857">
    <property type="protein sequence ID" value="CAF5000851.1"/>
    <property type="molecule type" value="Genomic_DNA"/>
</dbReference>
<dbReference type="GO" id="GO:0016020">
    <property type="term" value="C:membrane"/>
    <property type="evidence" value="ECO:0007669"/>
    <property type="project" value="TreeGrafter"/>
</dbReference>
<sequence>MLLGPLTILACGILLVLLPEKHDARVLFSRLVDPTICCFLFLSYLFMISIPMRDVMHLVLQANPCNLKVDQVENLLRDSVPGISSIHELHIWRLTPQKTLATVHVVFNTTENIITKYQDINFIFETLHIDHVTIQPEFALV</sequence>
<evidence type="ECO:0000313" key="6">
    <source>
        <dbReference type="Proteomes" id="UP000663848"/>
    </source>
</evidence>
<dbReference type="GO" id="GO:0006882">
    <property type="term" value="P:intracellular zinc ion homeostasis"/>
    <property type="evidence" value="ECO:0007669"/>
    <property type="project" value="TreeGrafter"/>
</dbReference>
<keyword evidence="3" id="KW-1133">Transmembrane helix</keyword>
<dbReference type="AlphaFoldDB" id="A0A822A9F1"/>
<proteinExistence type="inferred from homology"/>
<dbReference type="SUPFAM" id="SSF160240">
    <property type="entry name" value="Cation efflux protein cytoplasmic domain-like"/>
    <property type="match status" value="1"/>
</dbReference>
<evidence type="ECO:0000256" key="3">
    <source>
        <dbReference type="SAM" id="Phobius"/>
    </source>
</evidence>
<feature type="transmembrane region" description="Helical" evidence="3">
    <location>
        <begin position="31"/>
        <end position="50"/>
    </location>
</feature>
<dbReference type="GO" id="GO:0005385">
    <property type="term" value="F:zinc ion transmembrane transporter activity"/>
    <property type="evidence" value="ECO:0007669"/>
    <property type="project" value="TreeGrafter"/>
</dbReference>
<comment type="similarity">
    <text evidence="1">Belongs to the cation diffusion facilitator (CDF) transporter (TC 2.A.4) family. SLC30A subfamily.</text>
</comment>
<evidence type="ECO:0000313" key="5">
    <source>
        <dbReference type="EMBL" id="CAF5000851.1"/>
    </source>
</evidence>
<evidence type="ECO:0000259" key="4">
    <source>
        <dbReference type="Pfam" id="PF16916"/>
    </source>
</evidence>